<sequence length="85" mass="9549">MIWRPTAQASRLCDALRLRATGRGWRMSTTHATAALHVQRFLAECPSSPSRWPILLLRFPIVAAFGFVAPAQGPQNPRQHKETSR</sequence>
<organism evidence="1 2">
    <name type="scientific">Ralstonia mannitolilytica</name>
    <dbReference type="NCBI Taxonomy" id="105219"/>
    <lineage>
        <taxon>Bacteria</taxon>
        <taxon>Pseudomonadati</taxon>
        <taxon>Pseudomonadota</taxon>
        <taxon>Betaproteobacteria</taxon>
        <taxon>Burkholderiales</taxon>
        <taxon>Burkholderiaceae</taxon>
        <taxon>Ralstonia</taxon>
    </lineage>
</organism>
<comment type="caution">
    <text evidence="1">The sequence shown here is derived from an EMBL/GenBank/DDBJ whole genome shotgun (WGS) entry which is preliminary data.</text>
</comment>
<dbReference type="Proteomes" id="UP000255008">
    <property type="component" value="Unassembled WGS sequence"/>
</dbReference>
<protein>
    <submittedName>
        <fullName evidence="1">Uncharacterized protein</fullName>
    </submittedName>
</protein>
<dbReference type="AlphaFoldDB" id="A0AAJ5D759"/>
<reference evidence="1 2" key="1">
    <citation type="submission" date="2018-06" db="EMBL/GenBank/DDBJ databases">
        <authorList>
            <consortium name="Pathogen Informatics"/>
            <person name="Doyle S."/>
        </authorList>
    </citation>
    <scope>NUCLEOTIDE SEQUENCE [LARGE SCALE GENOMIC DNA]</scope>
    <source>
        <strain evidence="1 2">NCTC10894</strain>
    </source>
</reference>
<dbReference type="EMBL" id="UGVE01000002">
    <property type="protein sequence ID" value="SUE36216.1"/>
    <property type="molecule type" value="Genomic_DNA"/>
</dbReference>
<accession>A0AAJ5D759</accession>
<proteinExistence type="predicted"/>
<evidence type="ECO:0000313" key="1">
    <source>
        <dbReference type="EMBL" id="SUE36216.1"/>
    </source>
</evidence>
<gene>
    <name evidence="1" type="ORF">NCTC10894_04235</name>
</gene>
<evidence type="ECO:0000313" key="2">
    <source>
        <dbReference type="Proteomes" id="UP000255008"/>
    </source>
</evidence>
<name>A0AAJ5D759_9RALS</name>